<sequence>MALPSNDTYSRTTLPVPSLRFQSDMTNYVITLCHVIRLHVILHYGCFISLNMLLLCFALQSAKVYHQLMPPSSADARILDPI</sequence>
<evidence type="ECO:0000313" key="3">
    <source>
        <dbReference type="Proteomes" id="UP000054783"/>
    </source>
</evidence>
<dbReference type="Proteomes" id="UP000054783">
    <property type="component" value="Unassembled WGS sequence"/>
</dbReference>
<protein>
    <submittedName>
        <fullName evidence="2">Uncharacterized protein</fullName>
    </submittedName>
</protein>
<accession>A0A0V0Z4D6</accession>
<dbReference type="EMBL" id="JYDQ01000469">
    <property type="protein sequence ID" value="KRY07413.1"/>
    <property type="molecule type" value="Genomic_DNA"/>
</dbReference>
<keyword evidence="3" id="KW-1185">Reference proteome</keyword>
<organism evidence="2 3">
    <name type="scientific">Trichinella patagoniensis</name>
    <dbReference type="NCBI Taxonomy" id="990121"/>
    <lineage>
        <taxon>Eukaryota</taxon>
        <taxon>Metazoa</taxon>
        <taxon>Ecdysozoa</taxon>
        <taxon>Nematoda</taxon>
        <taxon>Enoplea</taxon>
        <taxon>Dorylaimia</taxon>
        <taxon>Trichinellida</taxon>
        <taxon>Trichinellidae</taxon>
        <taxon>Trichinella</taxon>
    </lineage>
</organism>
<comment type="caution">
    <text evidence="2">The sequence shown here is derived from an EMBL/GenBank/DDBJ whole genome shotgun (WGS) entry which is preliminary data.</text>
</comment>
<gene>
    <name evidence="2" type="ORF">T12_11185</name>
</gene>
<keyword evidence="1" id="KW-0472">Membrane</keyword>
<name>A0A0V0Z4D6_9BILA</name>
<dbReference type="AlphaFoldDB" id="A0A0V0Z4D6"/>
<keyword evidence="1" id="KW-0812">Transmembrane</keyword>
<feature type="transmembrane region" description="Helical" evidence="1">
    <location>
        <begin position="41"/>
        <end position="59"/>
    </location>
</feature>
<evidence type="ECO:0000256" key="1">
    <source>
        <dbReference type="SAM" id="Phobius"/>
    </source>
</evidence>
<evidence type="ECO:0000313" key="2">
    <source>
        <dbReference type="EMBL" id="KRY07413.1"/>
    </source>
</evidence>
<keyword evidence="1" id="KW-1133">Transmembrane helix</keyword>
<proteinExistence type="predicted"/>
<reference evidence="2 3" key="1">
    <citation type="submission" date="2015-01" db="EMBL/GenBank/DDBJ databases">
        <title>Evolution of Trichinella species and genotypes.</title>
        <authorList>
            <person name="Korhonen P.K."/>
            <person name="Edoardo P."/>
            <person name="Giuseppe L.R."/>
            <person name="Gasser R.B."/>
        </authorList>
    </citation>
    <scope>NUCLEOTIDE SEQUENCE [LARGE SCALE GENOMIC DNA]</scope>
    <source>
        <strain evidence="2">ISS2496</strain>
    </source>
</reference>